<dbReference type="EMBL" id="HACG01004862">
    <property type="protein sequence ID" value="CEK51727.1"/>
    <property type="molecule type" value="Transcribed_RNA"/>
</dbReference>
<dbReference type="Gene3D" id="1.25.10.10">
    <property type="entry name" value="Leucine-rich Repeat Variant"/>
    <property type="match status" value="1"/>
</dbReference>
<dbReference type="AlphaFoldDB" id="A0A0B6Y5X0"/>
<gene>
    <name evidence="2" type="primary">ORF14217</name>
</gene>
<dbReference type="Pfam" id="PF19273">
    <property type="entry name" value="Exportin-5"/>
    <property type="match status" value="1"/>
</dbReference>
<feature type="non-terminal residue" evidence="2">
    <location>
        <position position="104"/>
    </location>
</feature>
<dbReference type="InterPro" id="IPR045478">
    <property type="entry name" value="Exportin-5_C"/>
</dbReference>
<sequence length="104" mass="11832">ESTNFIFLKRLGEILLGTGKQLCILWGSSEDTGQPPNFEMYLKALLAFTQHHSQSLRQMIYSMWFIFLRHPLASKDPVFLSVLPSLIQCGTVCLHKVGFPGQYN</sequence>
<feature type="domain" description="Exportin-5 C-terminal" evidence="1">
    <location>
        <begin position="3"/>
        <end position="94"/>
    </location>
</feature>
<protein>
    <recommendedName>
        <fullName evidence="1">Exportin-5 C-terminal domain-containing protein</fullName>
    </recommendedName>
</protein>
<organism evidence="2">
    <name type="scientific">Arion vulgaris</name>
    <dbReference type="NCBI Taxonomy" id="1028688"/>
    <lineage>
        <taxon>Eukaryota</taxon>
        <taxon>Metazoa</taxon>
        <taxon>Spiralia</taxon>
        <taxon>Lophotrochozoa</taxon>
        <taxon>Mollusca</taxon>
        <taxon>Gastropoda</taxon>
        <taxon>Heterobranchia</taxon>
        <taxon>Euthyneura</taxon>
        <taxon>Panpulmonata</taxon>
        <taxon>Eupulmonata</taxon>
        <taxon>Stylommatophora</taxon>
        <taxon>Helicina</taxon>
        <taxon>Arionoidea</taxon>
        <taxon>Arionidae</taxon>
        <taxon>Arion</taxon>
    </lineage>
</organism>
<proteinExistence type="predicted"/>
<feature type="non-terminal residue" evidence="2">
    <location>
        <position position="1"/>
    </location>
</feature>
<dbReference type="InterPro" id="IPR011989">
    <property type="entry name" value="ARM-like"/>
</dbReference>
<evidence type="ECO:0000259" key="1">
    <source>
        <dbReference type="Pfam" id="PF19273"/>
    </source>
</evidence>
<reference evidence="2" key="1">
    <citation type="submission" date="2014-12" db="EMBL/GenBank/DDBJ databases">
        <title>Insight into the proteome of Arion vulgaris.</title>
        <authorList>
            <person name="Aradska J."/>
            <person name="Bulat T."/>
            <person name="Smidak R."/>
            <person name="Sarate P."/>
            <person name="Gangsoo J."/>
            <person name="Sialana F."/>
            <person name="Bilban M."/>
            <person name="Lubec G."/>
        </authorList>
    </citation>
    <scope>NUCLEOTIDE SEQUENCE</scope>
    <source>
        <tissue evidence="2">Skin</tissue>
    </source>
</reference>
<evidence type="ECO:0000313" key="2">
    <source>
        <dbReference type="EMBL" id="CEK51727.1"/>
    </source>
</evidence>
<accession>A0A0B6Y5X0</accession>
<name>A0A0B6Y5X0_9EUPU</name>